<keyword evidence="1" id="KW-0732">Signal</keyword>
<evidence type="ECO:0008006" key="4">
    <source>
        <dbReference type="Google" id="ProtNLM"/>
    </source>
</evidence>
<name>A0ABW1HA22_9ACTN</name>
<evidence type="ECO:0000313" key="2">
    <source>
        <dbReference type="EMBL" id="MFC5925272.1"/>
    </source>
</evidence>
<dbReference type="RefSeq" id="WP_377513275.1">
    <property type="nucleotide sequence ID" value="NZ_JBHSQS010000010.1"/>
</dbReference>
<feature type="signal peptide" evidence="1">
    <location>
        <begin position="1"/>
        <end position="31"/>
    </location>
</feature>
<protein>
    <recommendedName>
        <fullName evidence="4">Secreted protein</fullName>
    </recommendedName>
</protein>
<dbReference type="Proteomes" id="UP001596226">
    <property type="component" value="Unassembled WGS sequence"/>
</dbReference>
<gene>
    <name evidence="2" type="ORF">ACFQGL_18180</name>
</gene>
<reference evidence="3" key="1">
    <citation type="journal article" date="2019" name="Int. J. Syst. Evol. Microbiol.">
        <title>The Global Catalogue of Microorganisms (GCM) 10K type strain sequencing project: providing services to taxonomists for standard genome sequencing and annotation.</title>
        <authorList>
            <consortium name="The Broad Institute Genomics Platform"/>
            <consortium name="The Broad Institute Genome Sequencing Center for Infectious Disease"/>
            <person name="Wu L."/>
            <person name="Ma J."/>
        </authorList>
    </citation>
    <scope>NUCLEOTIDE SEQUENCE [LARGE SCALE GENOMIC DNA]</scope>
    <source>
        <strain evidence="3">CGMCC 4.7144</strain>
    </source>
</reference>
<evidence type="ECO:0000256" key="1">
    <source>
        <dbReference type="SAM" id="SignalP"/>
    </source>
</evidence>
<feature type="chain" id="PRO_5046635640" description="Secreted protein" evidence="1">
    <location>
        <begin position="32"/>
        <end position="101"/>
    </location>
</feature>
<sequence length="101" mass="10565">MSNIGAKALRIAVVAALALPMGVVAASPAQAAPTGCSVGRVLPWDGWAQCQGGTGKYRIKGNCGWLGGGWRVGTWESPNHTSWAECAGPGFAMYDRQVEFQ</sequence>
<comment type="caution">
    <text evidence="2">The sequence shown here is derived from an EMBL/GenBank/DDBJ whole genome shotgun (WGS) entry which is preliminary data.</text>
</comment>
<dbReference type="EMBL" id="JBHSQS010000010">
    <property type="protein sequence ID" value="MFC5925272.1"/>
    <property type="molecule type" value="Genomic_DNA"/>
</dbReference>
<evidence type="ECO:0000313" key="3">
    <source>
        <dbReference type="Proteomes" id="UP001596226"/>
    </source>
</evidence>
<proteinExistence type="predicted"/>
<accession>A0ABW1HA22</accession>
<organism evidence="2 3">
    <name type="scientific">Micromonospora vulcania</name>
    <dbReference type="NCBI Taxonomy" id="1441873"/>
    <lineage>
        <taxon>Bacteria</taxon>
        <taxon>Bacillati</taxon>
        <taxon>Actinomycetota</taxon>
        <taxon>Actinomycetes</taxon>
        <taxon>Micromonosporales</taxon>
        <taxon>Micromonosporaceae</taxon>
        <taxon>Micromonospora</taxon>
    </lineage>
</organism>
<keyword evidence="3" id="KW-1185">Reference proteome</keyword>